<dbReference type="InterPro" id="IPR005595">
    <property type="entry name" value="TRAP_alpha"/>
</dbReference>
<comment type="similarity">
    <text evidence="2">Belongs to the TRAP-alpha family.</text>
</comment>
<gene>
    <name evidence="15" type="ORF">OKIOD_LOCUS6375</name>
</gene>
<evidence type="ECO:0000256" key="13">
    <source>
        <dbReference type="SAM" id="Phobius"/>
    </source>
</evidence>
<dbReference type="EMBL" id="OU015569">
    <property type="protein sequence ID" value="CAG5096862.1"/>
    <property type="molecule type" value="Genomic_DNA"/>
</dbReference>
<comment type="subcellular location">
    <subcellularLocation>
        <location evidence="1">Endoplasmic reticulum membrane</location>
        <topology evidence="1">Single-pass type I membrane protein</topology>
    </subcellularLocation>
</comment>
<evidence type="ECO:0000256" key="1">
    <source>
        <dbReference type="ARBA" id="ARBA00004115"/>
    </source>
</evidence>
<evidence type="ECO:0000313" key="16">
    <source>
        <dbReference type="Proteomes" id="UP001158576"/>
    </source>
</evidence>
<keyword evidence="5 14" id="KW-0732">Signal</keyword>
<feature type="region of interest" description="Disordered" evidence="12">
    <location>
        <begin position="233"/>
        <end position="254"/>
    </location>
</feature>
<evidence type="ECO:0000256" key="12">
    <source>
        <dbReference type="SAM" id="MobiDB-lite"/>
    </source>
</evidence>
<evidence type="ECO:0000256" key="4">
    <source>
        <dbReference type="ARBA" id="ARBA00022692"/>
    </source>
</evidence>
<name>A0ABN7SAW4_OIKDI</name>
<evidence type="ECO:0000256" key="9">
    <source>
        <dbReference type="ARBA" id="ARBA00025620"/>
    </source>
</evidence>
<sequence>MKLLRRMLPIAILGLALVARAEEFDEEVGDDTVEVNDVLDEDEGDDMGIIDELEEESEVQINTYWPEATITAGKVSEVLVSVKVASTAMNRYQFGIIEGGFHFPQDQSYKVQNFSSIKYNRDLGSGQEATFLYPFVAAELAGGRSYGLQINLAYEADSSPPRQMFASVVNQTVEVAENLDNAAAEQFFIFLTFAAFAAVGFFLFASKFSSKKKAAPVEVGTSATADASWIPDIHMKKSATTPKTSPQSRRRKVE</sequence>
<proteinExistence type="inferred from homology"/>
<evidence type="ECO:0000256" key="2">
    <source>
        <dbReference type="ARBA" id="ARBA00006776"/>
    </source>
</evidence>
<keyword evidence="4 13" id="KW-0812">Transmembrane</keyword>
<evidence type="ECO:0000313" key="15">
    <source>
        <dbReference type="EMBL" id="CAG5096862.1"/>
    </source>
</evidence>
<keyword evidence="7 13" id="KW-1133">Transmembrane helix</keyword>
<evidence type="ECO:0000256" key="3">
    <source>
        <dbReference type="ARBA" id="ARBA00020280"/>
    </source>
</evidence>
<feature type="compositionally biased region" description="Polar residues" evidence="12">
    <location>
        <begin position="238"/>
        <end position="247"/>
    </location>
</feature>
<organism evidence="15 16">
    <name type="scientific">Oikopleura dioica</name>
    <name type="common">Tunicate</name>
    <dbReference type="NCBI Taxonomy" id="34765"/>
    <lineage>
        <taxon>Eukaryota</taxon>
        <taxon>Metazoa</taxon>
        <taxon>Chordata</taxon>
        <taxon>Tunicata</taxon>
        <taxon>Appendicularia</taxon>
        <taxon>Copelata</taxon>
        <taxon>Oikopleuridae</taxon>
        <taxon>Oikopleura</taxon>
    </lineage>
</organism>
<evidence type="ECO:0000256" key="8">
    <source>
        <dbReference type="ARBA" id="ARBA00023136"/>
    </source>
</evidence>
<evidence type="ECO:0000256" key="11">
    <source>
        <dbReference type="ARBA" id="ARBA00031071"/>
    </source>
</evidence>
<evidence type="ECO:0000256" key="5">
    <source>
        <dbReference type="ARBA" id="ARBA00022729"/>
    </source>
</evidence>
<dbReference type="Proteomes" id="UP001158576">
    <property type="component" value="Chromosome XSR"/>
</dbReference>
<keyword evidence="16" id="KW-1185">Reference proteome</keyword>
<feature type="chain" id="PRO_5047513971" description="Translocon-associated protein subunit alpha" evidence="14">
    <location>
        <begin position="22"/>
        <end position="254"/>
    </location>
</feature>
<feature type="transmembrane region" description="Helical" evidence="13">
    <location>
        <begin position="187"/>
        <end position="205"/>
    </location>
</feature>
<comment type="function">
    <text evidence="9">TRAP proteins are part of a complex whose function is to bind calcium to the ER membrane and thereby regulate the retention of ER resident proteins. May be involved in the recycling of the translocation apparatus after completion of the translocation process or may function as a membrane-bound chaperone facilitating folding of translocated proteins.</text>
</comment>
<evidence type="ECO:0000256" key="6">
    <source>
        <dbReference type="ARBA" id="ARBA00022824"/>
    </source>
</evidence>
<feature type="signal peptide" evidence="14">
    <location>
        <begin position="1"/>
        <end position="21"/>
    </location>
</feature>
<dbReference type="PANTHER" id="PTHR12924">
    <property type="entry name" value="TRANSLOCON-ASSOCIATED PROTEIN, ALPHA SUBUNIT"/>
    <property type="match status" value="1"/>
</dbReference>
<evidence type="ECO:0000256" key="7">
    <source>
        <dbReference type="ARBA" id="ARBA00022989"/>
    </source>
</evidence>
<keyword evidence="8 13" id="KW-0472">Membrane</keyword>
<reference evidence="15 16" key="1">
    <citation type="submission" date="2021-04" db="EMBL/GenBank/DDBJ databases">
        <authorList>
            <person name="Bliznina A."/>
        </authorList>
    </citation>
    <scope>NUCLEOTIDE SEQUENCE [LARGE SCALE GENOMIC DNA]</scope>
</reference>
<protein>
    <recommendedName>
        <fullName evidence="3">Translocon-associated protein subunit alpha</fullName>
    </recommendedName>
    <alternativeName>
        <fullName evidence="11">Signal sequence receptor subunit alpha</fullName>
    </alternativeName>
</protein>
<keyword evidence="6" id="KW-0256">Endoplasmic reticulum</keyword>
<dbReference type="PANTHER" id="PTHR12924:SF0">
    <property type="entry name" value="TRANSLOCON-ASSOCIATED PROTEIN SUBUNIT ALPHA"/>
    <property type="match status" value="1"/>
</dbReference>
<accession>A0ABN7SAW4</accession>
<evidence type="ECO:0000256" key="14">
    <source>
        <dbReference type="SAM" id="SignalP"/>
    </source>
</evidence>
<comment type="subunit">
    <text evidence="10">Heterotetramer of TRAP-alpha, TRAP-beta, TRAP-delta and TRAP-gamma. Interacts with palmitoylated calnexin (CALX), the interaction is required for efficient folding of glycosylated proteins.</text>
</comment>
<evidence type="ECO:0000256" key="10">
    <source>
        <dbReference type="ARBA" id="ARBA00025854"/>
    </source>
</evidence>
<dbReference type="Pfam" id="PF03896">
    <property type="entry name" value="TRAP_alpha"/>
    <property type="match status" value="1"/>
</dbReference>